<gene>
    <name evidence="9" type="primary">LOC112046146</name>
</gene>
<evidence type="ECO:0000259" key="7">
    <source>
        <dbReference type="PROSITE" id="PS50950"/>
    </source>
</evidence>
<dbReference type="PROSITE" id="PS50950">
    <property type="entry name" value="ZF_THAP"/>
    <property type="match status" value="1"/>
</dbReference>
<dbReference type="SMART" id="SM00980">
    <property type="entry name" value="THAP"/>
    <property type="match status" value="3"/>
</dbReference>
<dbReference type="PANTHER" id="PTHR46600">
    <property type="entry name" value="THAP DOMAIN-CONTAINING"/>
    <property type="match status" value="1"/>
</dbReference>
<dbReference type="InterPro" id="IPR026516">
    <property type="entry name" value="THAP1/10"/>
</dbReference>
<evidence type="ECO:0000256" key="6">
    <source>
        <dbReference type="SAM" id="MobiDB-lite"/>
    </source>
</evidence>
<reference evidence="9" key="1">
    <citation type="submission" date="2025-08" db="UniProtKB">
        <authorList>
            <consortium name="RefSeq"/>
        </authorList>
    </citation>
    <scope>IDENTIFICATION</scope>
</reference>
<organism evidence="8 9">
    <name type="scientific">Bicyclus anynana</name>
    <name type="common">Squinting bush brown butterfly</name>
    <dbReference type="NCBI Taxonomy" id="110368"/>
    <lineage>
        <taxon>Eukaryota</taxon>
        <taxon>Metazoa</taxon>
        <taxon>Ecdysozoa</taxon>
        <taxon>Arthropoda</taxon>
        <taxon>Hexapoda</taxon>
        <taxon>Insecta</taxon>
        <taxon>Pterygota</taxon>
        <taxon>Neoptera</taxon>
        <taxon>Endopterygota</taxon>
        <taxon>Lepidoptera</taxon>
        <taxon>Glossata</taxon>
        <taxon>Ditrysia</taxon>
        <taxon>Papilionoidea</taxon>
        <taxon>Nymphalidae</taxon>
        <taxon>Satyrinae</taxon>
        <taxon>Satyrini</taxon>
        <taxon>Mycalesina</taxon>
        <taxon>Bicyclus</taxon>
    </lineage>
</organism>
<dbReference type="SUPFAM" id="SSF57716">
    <property type="entry name" value="Glucocorticoid receptor-like (DNA-binding domain)"/>
    <property type="match status" value="3"/>
</dbReference>
<protein>
    <submittedName>
        <fullName evidence="9">Uncharacterized protein LOC112046146 isoform X1</fullName>
    </submittedName>
</protein>
<proteinExistence type="predicted"/>
<evidence type="ECO:0000313" key="9">
    <source>
        <dbReference type="RefSeq" id="XP_052746185.1"/>
    </source>
</evidence>
<dbReference type="Proteomes" id="UP001652582">
    <property type="component" value="Chromosome 27"/>
</dbReference>
<evidence type="ECO:0000256" key="5">
    <source>
        <dbReference type="PROSITE-ProRule" id="PRU00309"/>
    </source>
</evidence>
<dbReference type="SMART" id="SM00692">
    <property type="entry name" value="DM3"/>
    <property type="match status" value="3"/>
</dbReference>
<evidence type="ECO:0000256" key="4">
    <source>
        <dbReference type="ARBA" id="ARBA00023125"/>
    </source>
</evidence>
<keyword evidence="2 5" id="KW-0863">Zinc-finger</keyword>
<dbReference type="GeneID" id="112046146"/>
<evidence type="ECO:0000313" key="8">
    <source>
        <dbReference type="Proteomes" id="UP001652582"/>
    </source>
</evidence>
<dbReference type="PANTHER" id="PTHR46600:SF11">
    <property type="entry name" value="THAP DOMAIN-CONTAINING PROTEIN 10"/>
    <property type="match status" value="1"/>
</dbReference>
<feature type="domain" description="THAP-type" evidence="7">
    <location>
        <begin position="3"/>
        <end position="94"/>
    </location>
</feature>
<dbReference type="InterPro" id="IPR006612">
    <property type="entry name" value="THAP_Znf"/>
</dbReference>
<evidence type="ECO:0000256" key="1">
    <source>
        <dbReference type="ARBA" id="ARBA00022723"/>
    </source>
</evidence>
<name>A0ABM3M547_BICAN</name>
<keyword evidence="1" id="KW-0479">Metal-binding</keyword>
<accession>A0ABM3M547</accession>
<keyword evidence="3" id="KW-0862">Zinc</keyword>
<sequence>MSLDRFRRCAKCGITPVKDGLLSFHRFPKPGKTNLERAKAWAQYCWPEQDWSSADALTKLFTKNKVLCKRHFEDKHFIDNTKMTLSRTSVPTVSEIVLRRFKKRKFHQFPRKTTDKFNQWKMVLNPKDQRKGDTYILNNIHMCDRHFEKFYRSGSGRLTGNAVPTLNIGFDGTVLHCFPNPEKHPDRFRTWINSIGGDILALENKIIYKYRRVCNNHFLTRFHTTGNRLSANATPTLNIPGSTTTDKTPMQEDSNIDIETDKPDETERRIDLDNTSSSNGCNITEPYPEFLETEFLDDIDTDVDEDPLALVPESESEEMEILYDLEPSIDPRMQDALNLHAQILKKGLKKDTKEALFKQYIIPEKFSLLHAPKLNPELSEAVTERIRAIDARVVVAQEQLGQGIAALYEGLELLINDSKENLAIKALSDSCQILCDLHHMQTQSRRNLIETNVDKELLNILQDLERDAFLFGNHLSETIKECKEKEETQKLVLVKSNLDTEILNFIQDENQEFSLENEVIADTNANKDNTIRGLRKIVFVDINVDNKGKDVKQDLRLEKEFETTKLGTQKVVNHNIDQKYSNVSQDLPFRYELLENSNTSKNIDEQNLEETENLDIQFPNVMNAEKGLLGNNRARKIKASKDAVKQLHILSPSKRPSTSAQQAVLQSINSTLSSNKQGGLKRTIVRKVKFLRPVKRATPTRVDSEQPTSDEDSPAWMYKT</sequence>
<dbReference type="RefSeq" id="XP_052746185.1">
    <property type="nucleotide sequence ID" value="XM_052890225.1"/>
</dbReference>
<feature type="region of interest" description="Disordered" evidence="6">
    <location>
        <begin position="695"/>
        <end position="720"/>
    </location>
</feature>
<dbReference type="Pfam" id="PF05485">
    <property type="entry name" value="THAP"/>
    <property type="match status" value="3"/>
</dbReference>
<evidence type="ECO:0000256" key="3">
    <source>
        <dbReference type="ARBA" id="ARBA00022833"/>
    </source>
</evidence>
<evidence type="ECO:0000256" key="2">
    <source>
        <dbReference type="ARBA" id="ARBA00022771"/>
    </source>
</evidence>
<feature type="region of interest" description="Disordered" evidence="6">
    <location>
        <begin position="233"/>
        <end position="253"/>
    </location>
</feature>
<keyword evidence="4 5" id="KW-0238">DNA-binding</keyword>
<keyword evidence="8" id="KW-1185">Reference proteome</keyword>